<name>G4TSX9_SERID</name>
<dbReference type="InParanoid" id="G4TSX9"/>
<dbReference type="OrthoDB" id="2963168at2759"/>
<reference evidence="1 2" key="1">
    <citation type="journal article" date="2011" name="PLoS Pathog.">
        <title>Endophytic Life Strategies Decoded by Genome and Transcriptome Analyses of the Mutualistic Root Symbiont Piriformospora indica.</title>
        <authorList>
            <person name="Zuccaro A."/>
            <person name="Lahrmann U."/>
            <person name="Guldener U."/>
            <person name="Langen G."/>
            <person name="Pfiffi S."/>
            <person name="Biedenkopf D."/>
            <person name="Wong P."/>
            <person name="Samans B."/>
            <person name="Grimm C."/>
            <person name="Basiewicz M."/>
            <person name="Murat C."/>
            <person name="Martin F."/>
            <person name="Kogel K.H."/>
        </authorList>
    </citation>
    <scope>NUCLEOTIDE SEQUENCE [LARGE SCALE GENOMIC DNA]</scope>
    <source>
        <strain evidence="1 2">DSM 11827</strain>
    </source>
</reference>
<organism evidence="1 2">
    <name type="scientific">Serendipita indica (strain DSM 11827)</name>
    <name type="common">Root endophyte fungus</name>
    <name type="synonym">Piriformospora indica</name>
    <dbReference type="NCBI Taxonomy" id="1109443"/>
    <lineage>
        <taxon>Eukaryota</taxon>
        <taxon>Fungi</taxon>
        <taxon>Dikarya</taxon>
        <taxon>Basidiomycota</taxon>
        <taxon>Agaricomycotina</taxon>
        <taxon>Agaricomycetes</taxon>
        <taxon>Sebacinales</taxon>
        <taxon>Serendipitaceae</taxon>
        <taxon>Serendipita</taxon>
    </lineage>
</organism>
<dbReference type="HOGENOM" id="CLU_1078141_0_0_1"/>
<evidence type="ECO:0000313" key="2">
    <source>
        <dbReference type="Proteomes" id="UP000007148"/>
    </source>
</evidence>
<dbReference type="Proteomes" id="UP000007148">
    <property type="component" value="Unassembled WGS sequence"/>
</dbReference>
<accession>G4TSX9</accession>
<sequence length="258" mass="29337">MTIVPYRKGEAKAFGAEASEFINDEEYQRASWFKLLLHPESIQPSNAGKGTVELALLPPGVTLGKIYADFLSYIFLTYEHSSSAIRRMDGAYGTVYRPRLSSSFAPQRMGYHPANFSHKRRGHSRSTKNWGRPDLCLHYELLMYSIYSSSVDLASHLAYKTRISDYVNRDPSGGDRRTFVSPNFISAASLLLIHFQEESRFSDRAVVWYTKQLVRGRAARWSCGMVMGVDYKPSLHREREMQTYLNSHTSVNGLSPSD</sequence>
<proteinExistence type="predicted"/>
<comment type="caution">
    <text evidence="1">The sequence shown here is derived from an EMBL/GenBank/DDBJ whole genome shotgun (WGS) entry which is preliminary data.</text>
</comment>
<evidence type="ECO:0000313" key="1">
    <source>
        <dbReference type="EMBL" id="CCA74422.1"/>
    </source>
</evidence>
<gene>
    <name evidence="1" type="ORF">PIIN_08374</name>
</gene>
<dbReference type="AlphaFoldDB" id="G4TSX9"/>
<keyword evidence="2" id="KW-1185">Reference proteome</keyword>
<protein>
    <submittedName>
        <fullName evidence="1">Uncharacterized protein</fullName>
    </submittedName>
</protein>
<dbReference type="EMBL" id="CAFZ01000311">
    <property type="protein sequence ID" value="CCA74422.1"/>
    <property type="molecule type" value="Genomic_DNA"/>
</dbReference>